<evidence type="ECO:0000313" key="1">
    <source>
        <dbReference type="EMBL" id="QNO41498.1"/>
    </source>
</evidence>
<evidence type="ECO:0000313" key="2">
    <source>
        <dbReference type="EMBL" id="QNO42070.1"/>
    </source>
</evidence>
<dbReference type="AlphaFoldDB" id="A0A7G9Y236"/>
<gene>
    <name evidence="2" type="ORF">NOEFNAIN_00001</name>
    <name evidence="1" type="ORF">PCHDJDJP_00021</name>
</gene>
<protein>
    <recommendedName>
        <fullName evidence="3">Transposase IS4-like domain-containing protein</fullName>
    </recommendedName>
</protein>
<dbReference type="EMBL" id="MT630705">
    <property type="protein sequence ID" value="QNO42070.1"/>
    <property type="molecule type" value="Genomic_DNA"/>
</dbReference>
<reference evidence="2" key="1">
    <citation type="submission" date="2020-06" db="EMBL/GenBank/DDBJ databases">
        <title>Unique genomic features of the anaerobic methanotrophic archaea.</title>
        <authorList>
            <person name="Chadwick G.L."/>
            <person name="Skennerton C.T."/>
            <person name="Laso-Perez R."/>
            <person name="Leu A.O."/>
            <person name="Speth D.R."/>
            <person name="Yu H."/>
            <person name="Morgan-Lang C."/>
            <person name="Hatzenpichler R."/>
            <person name="Goudeau D."/>
            <person name="Malmstrom R."/>
            <person name="Brazelton W.J."/>
            <person name="Woyke T."/>
            <person name="Hallam S.J."/>
            <person name="Tyson G.W."/>
            <person name="Wegener G."/>
            <person name="Boetius A."/>
            <person name="Orphan V."/>
        </authorList>
    </citation>
    <scope>NUCLEOTIDE SEQUENCE</scope>
</reference>
<accession>A0A7G9Y236</accession>
<proteinExistence type="predicted"/>
<dbReference type="EMBL" id="MT630646">
    <property type="protein sequence ID" value="QNO41498.1"/>
    <property type="molecule type" value="Genomic_DNA"/>
</dbReference>
<name>A0A7G9Y236_9EURY</name>
<organism evidence="2">
    <name type="scientific">Candidatus Methanogaster sp. ANME-2c ERB4</name>
    <dbReference type="NCBI Taxonomy" id="2759911"/>
    <lineage>
        <taxon>Archaea</taxon>
        <taxon>Methanobacteriati</taxon>
        <taxon>Methanobacteriota</taxon>
        <taxon>Stenosarchaea group</taxon>
        <taxon>Methanomicrobia</taxon>
        <taxon>Methanosarcinales</taxon>
        <taxon>ANME-2 cluster</taxon>
        <taxon>Candidatus Methanogasteraceae</taxon>
        <taxon>Candidatus Methanogaster</taxon>
    </lineage>
</organism>
<evidence type="ECO:0008006" key="3">
    <source>
        <dbReference type="Google" id="ProtNLM"/>
    </source>
</evidence>
<sequence length="734" mass="84398">MILQVMKDVEESPLSTNRYFKEKRAPFSQAQYYLYKKILKEKGIAGLSDQRCEGNNLRFTDDMKNFVIGLLEHNRSMTTTQVRNAIENRFGITISDTTIKNFRRENDLSWVRTEINHISTGESGATEIPIALALGTGLIDAIADSITHCIEDTKESGVFENSAQLEKDHTDLRSKGKFTSEYNKSPSVAESRFKSLDEKVGNKRFAAMDIFSLSKHSILRRILALFSLPLVTANGRARSVDNPRGNALKYLCGVNYKASTIDKHIRELKYLRISDDLIESTARFWIGFWSSRNSSDNIFACYYIDGNTKALWSSKPCHKGKVTMFGRVMNCLEQVFIHDGQGHPIYFQTFNGHADLGKNSLGMMDKISEYLKDTTTLGDQFTVNRILILDGGGNGVKTLRELSGSDYFFITILDSNQITDRKIKSVSEKKRYDFGDAYIVDCTIELEDSNDKGYIFETRAVQVHWDNGRTSVLITNLSEEIFSTDNVVKSYFNRWPAQELNFKDMKSGVNIHRVVGYGKKLVDNVTVLEKIERLRGQKDELEWELKDPLDEIRNIEETLQLKINKERIYREKSTIEKGTRRLSEPDMQSLKSVQKEINSIKRKIKKIEKDHPKQFTSLKKKRDELARIIDKKKIYSVDVELDQIMTCFKISFANICCYLLDECFNGEKMTLQRLFEVIFDLQGTVRIENGCRNIFIKRNPKQQDIMKKLESALDSINHMGIEDLNGCTYNFKLL</sequence>